<proteinExistence type="predicted"/>
<dbReference type="RefSeq" id="WP_104879069.1">
    <property type="nucleotide sequence ID" value="NZ_KZ846092.1"/>
</dbReference>
<organism evidence="2 3">
    <name type="scientific">Enterococcus faecium</name>
    <name type="common">Streptococcus faecium</name>
    <dbReference type="NCBI Taxonomy" id="1352"/>
    <lineage>
        <taxon>Bacteria</taxon>
        <taxon>Bacillati</taxon>
        <taxon>Bacillota</taxon>
        <taxon>Bacilli</taxon>
        <taxon>Lactobacillales</taxon>
        <taxon>Enterococcaceae</taxon>
        <taxon>Enterococcus</taxon>
    </lineage>
</organism>
<evidence type="ECO:0000313" key="3">
    <source>
        <dbReference type="Proteomes" id="UP000253144"/>
    </source>
</evidence>
<evidence type="ECO:0000259" key="1">
    <source>
        <dbReference type="SMART" id="SM00481"/>
    </source>
</evidence>
<name>A0A3F3NT27_ENTFC</name>
<feature type="domain" description="Polymerase/histidinol phosphatase N-terminal" evidence="1">
    <location>
        <begin position="3"/>
        <end position="72"/>
    </location>
</feature>
<dbReference type="PANTHER" id="PTHR42924:SF3">
    <property type="entry name" value="POLYMERASE_HISTIDINOL PHOSPHATASE N-TERMINAL DOMAIN-CONTAINING PROTEIN"/>
    <property type="match status" value="1"/>
</dbReference>
<dbReference type="InterPro" id="IPR004013">
    <property type="entry name" value="PHP_dom"/>
</dbReference>
<dbReference type="AlphaFoldDB" id="A0A3F3NT27"/>
<dbReference type="Proteomes" id="UP000253144">
    <property type="component" value="Unassembled WGS sequence"/>
</dbReference>
<dbReference type="Pfam" id="PF02811">
    <property type="entry name" value="PHP"/>
    <property type="match status" value="1"/>
</dbReference>
<accession>A0A3F3NT27</accession>
<dbReference type="SUPFAM" id="SSF89550">
    <property type="entry name" value="PHP domain-like"/>
    <property type="match status" value="1"/>
</dbReference>
<protein>
    <recommendedName>
        <fullName evidence="1">Polymerase/histidinol phosphatase N-terminal domain-containing protein</fullName>
    </recommendedName>
</protein>
<dbReference type="GO" id="GO:0035312">
    <property type="term" value="F:5'-3' DNA exonuclease activity"/>
    <property type="evidence" value="ECO:0007669"/>
    <property type="project" value="TreeGrafter"/>
</dbReference>
<dbReference type="InterPro" id="IPR016195">
    <property type="entry name" value="Pol/histidinol_Pase-like"/>
</dbReference>
<evidence type="ECO:0000313" key="2">
    <source>
        <dbReference type="EMBL" id="RBS35133.1"/>
    </source>
</evidence>
<comment type="caution">
    <text evidence="2">The sequence shown here is derived from an EMBL/GenBank/DDBJ whole genome shotgun (WGS) entry which is preliminary data.</text>
</comment>
<reference evidence="2 3" key="1">
    <citation type="submission" date="2015-06" db="EMBL/GenBank/DDBJ databases">
        <title>The Genome Sequence of Enterococcus faecium 131EA1.</title>
        <authorList>
            <consortium name="The Broad Institute Genomics Platform"/>
            <consortium name="The Broad Institute Genome Sequencing Center for Infectious Disease"/>
            <person name="Earl A.M."/>
            <person name="Van Tyne D."/>
            <person name="Lebreton F."/>
            <person name="Saavedra J.T."/>
            <person name="Gilmore M.S."/>
            <person name="Manson Mcguire A."/>
            <person name="Clock S."/>
            <person name="Crupain M."/>
            <person name="Rangan U."/>
            <person name="Young S."/>
            <person name="Abouelleil A."/>
            <person name="Cao P."/>
            <person name="Chapman S.B."/>
            <person name="Griggs A."/>
            <person name="Priest M."/>
            <person name="Shea T."/>
            <person name="Wortman J."/>
            <person name="Nusbaum C."/>
            <person name="Birren B."/>
        </authorList>
    </citation>
    <scope>NUCLEOTIDE SEQUENCE [LARGE SCALE GENOMIC DNA]</scope>
    <source>
        <strain evidence="2 3">131EA1</strain>
    </source>
</reference>
<dbReference type="PANTHER" id="PTHR42924">
    <property type="entry name" value="EXONUCLEASE"/>
    <property type="match status" value="1"/>
</dbReference>
<dbReference type="InterPro" id="IPR003141">
    <property type="entry name" value="Pol/His_phosphatase_N"/>
</dbReference>
<dbReference type="Gene3D" id="1.10.150.650">
    <property type="match status" value="1"/>
</dbReference>
<dbReference type="GO" id="GO:0004534">
    <property type="term" value="F:5'-3' RNA exonuclease activity"/>
    <property type="evidence" value="ECO:0007669"/>
    <property type="project" value="TreeGrafter"/>
</dbReference>
<dbReference type="Gene3D" id="3.20.20.140">
    <property type="entry name" value="Metal-dependent hydrolases"/>
    <property type="match status" value="1"/>
</dbReference>
<gene>
    <name evidence="2" type="ORF">EB12_00561</name>
</gene>
<dbReference type="InterPro" id="IPR052018">
    <property type="entry name" value="PHP_domain"/>
</dbReference>
<dbReference type="SMART" id="SM00481">
    <property type="entry name" value="POLIIIAc"/>
    <property type="match status" value="1"/>
</dbReference>
<sequence length="275" mass="31540">MKADLHVHSCYSNGFFHPKELLSLATAQEINHLAIVDHHTFAGIEAVKEAVKEVFFESPVNLIEGIEISAFDLKRQKHVRVLGYNLSNRSYIKQLCRPLLHFQTNQTLFKLKKLQAEGYHLKEEELWKEAEKATALYPCHLYRLLKKRGYGTQMDHTFYQKLMTAEEVSDNRKKINVYDAIEAIKYGGGLTVLACPGKFDNYDLIPELASFGIDGLEKYHPAHRIRDLKILSDLIKTYHFSCFGGSDFHGIRGTTGFGRTLITDAREFPDQLLYN</sequence>
<dbReference type="EMBL" id="LEQJ01000002">
    <property type="protein sequence ID" value="RBS35133.1"/>
    <property type="molecule type" value="Genomic_DNA"/>
</dbReference>